<proteinExistence type="predicted"/>
<dbReference type="RefSeq" id="WP_077138574.1">
    <property type="nucleotide sequence ID" value="NZ_QRSS01000001.1"/>
</dbReference>
<dbReference type="Pfam" id="PF14202">
    <property type="entry name" value="TnpW"/>
    <property type="match status" value="1"/>
</dbReference>
<accession>A0A411ZXS7</accession>
<dbReference type="EMBL" id="QRSS01000001">
    <property type="protein sequence ID" value="RGQ07631.1"/>
    <property type="molecule type" value="Genomic_DNA"/>
</dbReference>
<gene>
    <name evidence="1" type="ORF">DWZ12_00015</name>
</gene>
<sequence length="50" mass="5881">MENTKNPVPEMIREYQIGNTCYVVKSRSKEQAQEDAVTKVKRLIRNDLKQ</sequence>
<evidence type="ECO:0008006" key="3">
    <source>
        <dbReference type="Google" id="ProtNLM"/>
    </source>
</evidence>
<dbReference type="Proteomes" id="UP000283585">
    <property type="component" value="Unassembled WGS sequence"/>
</dbReference>
<evidence type="ECO:0000313" key="1">
    <source>
        <dbReference type="EMBL" id="RGQ07631.1"/>
    </source>
</evidence>
<name>A0A411ZXS7_9FIRM</name>
<organism evidence="1 2">
    <name type="scientific">Blautia obeum</name>
    <dbReference type="NCBI Taxonomy" id="40520"/>
    <lineage>
        <taxon>Bacteria</taxon>
        <taxon>Bacillati</taxon>
        <taxon>Bacillota</taxon>
        <taxon>Clostridia</taxon>
        <taxon>Lachnospirales</taxon>
        <taxon>Lachnospiraceae</taxon>
        <taxon>Blautia</taxon>
    </lineage>
</organism>
<comment type="caution">
    <text evidence="1">The sequence shown here is derived from an EMBL/GenBank/DDBJ whole genome shotgun (WGS) entry which is preliminary data.</text>
</comment>
<evidence type="ECO:0000313" key="2">
    <source>
        <dbReference type="Proteomes" id="UP000283585"/>
    </source>
</evidence>
<dbReference type="AlphaFoldDB" id="A0A411ZXS7"/>
<reference evidence="1 2" key="1">
    <citation type="submission" date="2018-08" db="EMBL/GenBank/DDBJ databases">
        <title>A genome reference for cultivated species of the human gut microbiota.</title>
        <authorList>
            <person name="Zou Y."/>
            <person name="Xue W."/>
            <person name="Luo G."/>
        </authorList>
    </citation>
    <scope>NUCLEOTIDE SEQUENCE [LARGE SCALE GENOMIC DNA]</scope>
    <source>
        <strain evidence="1 2">AF29-2BH</strain>
    </source>
</reference>
<dbReference type="InterPro" id="IPR026990">
    <property type="entry name" value="TnpW"/>
</dbReference>
<protein>
    <recommendedName>
        <fullName evidence="3">Transposon-encoded protein TnpW</fullName>
    </recommendedName>
</protein>